<dbReference type="Proteomes" id="UP000239899">
    <property type="component" value="Unassembled WGS sequence"/>
</dbReference>
<dbReference type="Pfam" id="PF00173">
    <property type="entry name" value="Cyt-b5"/>
    <property type="match status" value="1"/>
</dbReference>
<evidence type="ECO:0000256" key="3">
    <source>
        <dbReference type="ARBA" id="ARBA00022525"/>
    </source>
</evidence>
<dbReference type="EMBL" id="LHPG02000005">
    <property type="protein sequence ID" value="PRW58255.1"/>
    <property type="molecule type" value="Genomic_DNA"/>
</dbReference>
<evidence type="ECO:0000313" key="9">
    <source>
        <dbReference type="Proteomes" id="UP000239899"/>
    </source>
</evidence>
<evidence type="ECO:0000256" key="6">
    <source>
        <dbReference type="SAM" id="MobiDB-lite"/>
    </source>
</evidence>
<dbReference type="SMART" id="SM01117">
    <property type="entry name" value="Cyt-b5"/>
    <property type="match status" value="1"/>
</dbReference>
<dbReference type="GO" id="GO:0005576">
    <property type="term" value="C:extracellular region"/>
    <property type="evidence" value="ECO:0007669"/>
    <property type="project" value="UniProtKB-SubCell"/>
</dbReference>
<sequence length="977" mass="105922">MCRLGQYVAWGNVKNITDNTTGEVTYKCQHGPEECFFNDVINCAQALYPDQKKWFPFVACLEEGLNRTAADAGERDQNWETAEVCAEAYELSADDLLACAEGPQGAELQKKAAEETWNLVPAHVFVPWVLVNGVPLGFSAQDVDRPVCTAIGGPGDGKPPLCASINERLLNETCTWCRSGRLRGMPSWTPRPPISFNTGLAAHAEPQEQLAVRLQVADHPDEQGPALISRGTAEQLGLRGTKVFMELAEGSDCVLTVAVSDDASLVADGQLAATAVQQHNLHLGVGIGEDFRVFLPPVGGDTPFELVDVELEVALLGKEEAGQGPVQVDARAVTRELLLRYFGCVLALSEAIVLVVGGCRLLLRVTATNSLDAEAQEERVAYHCFRGLLTHETQIYLHTADEQQAAGQQPAAEPAAAQAAEAGAAEQGGDDGSSSSSGGSEADLLPQSLAAVRGSVQLLNAKQRPSSGPTRSCVIVRTSDGEWFPVKRQLLRPCISLTKAVRSKEEGSPEVAVEVDTLTFDRVLIFLEALALGHEPPSFGVHLLPQLLAAAQHLGLRDLEEYCQERLGDSTARLRQYRFDEIRQLNAAGGCWLILDGMVLDVTRWLPEHPGGSKIIPRQSLNLDCSRFFELYHASRESFIYLRQFYMGEIAPQDRELVPEPNEPPSAEFLQQLREFTPWRLQAPERAVWRKRKAAELDEVQLGSSKCSRVALASTGHAEEGSLASIEFVNSTSRPVRCLWVNYDGHEVPYTVLQPGDSKVYRTFSQHAWVVRCLESARRMCINGAQATVAAAGAEQTRAVITDPLLLRWHESTHAAFPQQFRQQATALLLCWQRLASCGVSCSSGTGSSSDAALSTSGGSSSGGTSGSGEAAGDLGCLPSELVRHIIGQLAPADLWQEGRAAAHPDIRPVQLHSRSGFRQLVRATAKATGGQVLPPRSRLSVEAVNPRQAPPPQEQWPRSPLAALNRMMHGLFGRAQ</sequence>
<dbReference type="SUPFAM" id="SSF55856">
    <property type="entry name" value="Cytochrome b5-like heme/steroid binding domain"/>
    <property type="match status" value="1"/>
</dbReference>
<dbReference type="InterPro" id="IPR036208">
    <property type="entry name" value="VHL_sf"/>
</dbReference>
<evidence type="ECO:0000259" key="7">
    <source>
        <dbReference type="PROSITE" id="PS50255"/>
    </source>
</evidence>
<feature type="region of interest" description="Disordered" evidence="6">
    <location>
        <begin position="403"/>
        <end position="441"/>
    </location>
</feature>
<dbReference type="PANTHER" id="PTHR13234">
    <property type="entry name" value="GAMMA-INTERFERON INDUCIBLE LYSOSOMAL THIOL REDUCTASE GILT"/>
    <property type="match status" value="1"/>
</dbReference>
<dbReference type="PANTHER" id="PTHR13234:SF8">
    <property type="entry name" value="GAMMA-INTERFERON-INDUCIBLE LYSOSOMAL THIOL REDUCTASE"/>
    <property type="match status" value="1"/>
</dbReference>
<proteinExistence type="inferred from homology"/>
<dbReference type="Pfam" id="PF01847">
    <property type="entry name" value="VHL"/>
    <property type="match status" value="1"/>
</dbReference>
<dbReference type="SUPFAM" id="SSF49468">
    <property type="entry name" value="VHL"/>
    <property type="match status" value="1"/>
</dbReference>
<protein>
    <submittedName>
        <fullName evidence="8">Cytochrome b5</fullName>
    </submittedName>
</protein>
<dbReference type="InterPro" id="IPR037140">
    <property type="entry name" value="VHL_beta_dom_sf"/>
</dbReference>
<keyword evidence="3" id="KW-0964">Secreted</keyword>
<evidence type="ECO:0000256" key="4">
    <source>
        <dbReference type="ARBA" id="ARBA00022729"/>
    </source>
</evidence>
<keyword evidence="4" id="KW-0732">Signal</keyword>
<evidence type="ECO:0000256" key="5">
    <source>
        <dbReference type="ARBA" id="ARBA00023180"/>
    </source>
</evidence>
<gene>
    <name evidence="8" type="ORF">C2E21_2826</name>
</gene>
<comment type="subcellular location">
    <subcellularLocation>
        <location evidence="1">Secreted</location>
    </subcellularLocation>
</comment>
<dbReference type="PROSITE" id="PS50255">
    <property type="entry name" value="CYTOCHROME_B5_2"/>
    <property type="match status" value="1"/>
</dbReference>
<dbReference type="InterPro" id="IPR036400">
    <property type="entry name" value="Cyt_B5-like_heme/steroid_sf"/>
</dbReference>
<name>A0A2P6TW14_CHLSO</name>
<dbReference type="STRING" id="3076.A0A2P6TW14"/>
<evidence type="ECO:0000313" key="8">
    <source>
        <dbReference type="EMBL" id="PRW58255.1"/>
    </source>
</evidence>
<feature type="region of interest" description="Disordered" evidence="6">
    <location>
        <begin position="844"/>
        <end position="871"/>
    </location>
</feature>
<dbReference type="Gene3D" id="3.10.120.10">
    <property type="entry name" value="Cytochrome b5-like heme/steroid binding domain"/>
    <property type="match status" value="1"/>
</dbReference>
<dbReference type="InterPro" id="IPR004911">
    <property type="entry name" value="Interferon-induced_GILT"/>
</dbReference>
<dbReference type="InterPro" id="IPR024053">
    <property type="entry name" value="VHL_beta_dom"/>
</dbReference>
<keyword evidence="5" id="KW-0325">Glycoprotein</keyword>
<organism evidence="8 9">
    <name type="scientific">Chlorella sorokiniana</name>
    <name type="common">Freshwater green alga</name>
    <dbReference type="NCBI Taxonomy" id="3076"/>
    <lineage>
        <taxon>Eukaryota</taxon>
        <taxon>Viridiplantae</taxon>
        <taxon>Chlorophyta</taxon>
        <taxon>core chlorophytes</taxon>
        <taxon>Trebouxiophyceae</taxon>
        <taxon>Chlorellales</taxon>
        <taxon>Chlorellaceae</taxon>
        <taxon>Chlorella clade</taxon>
        <taxon>Chlorella</taxon>
    </lineage>
</organism>
<feature type="domain" description="Cytochrome b5 heme-binding" evidence="7">
    <location>
        <begin position="574"/>
        <end position="651"/>
    </location>
</feature>
<feature type="compositionally biased region" description="Low complexity" evidence="6">
    <location>
        <begin position="844"/>
        <end position="859"/>
    </location>
</feature>
<dbReference type="GO" id="GO:0016671">
    <property type="term" value="F:oxidoreductase activity, acting on a sulfur group of donors, disulfide as acceptor"/>
    <property type="evidence" value="ECO:0007669"/>
    <property type="project" value="InterPro"/>
</dbReference>
<reference evidence="8 9" key="1">
    <citation type="journal article" date="2018" name="Plant J.">
        <title>Genome sequences of Chlorella sorokiniana UTEX 1602 and Micractinium conductrix SAG 241.80: implications to maltose excretion by a green alga.</title>
        <authorList>
            <person name="Arriola M.B."/>
            <person name="Velmurugan N."/>
            <person name="Zhang Y."/>
            <person name="Plunkett M.H."/>
            <person name="Hondzo H."/>
            <person name="Barney B.M."/>
        </authorList>
    </citation>
    <scope>NUCLEOTIDE SEQUENCE [LARGE SCALE GENOMIC DNA]</scope>
    <source>
        <strain evidence="9">UTEX 1602</strain>
    </source>
</reference>
<comment type="caution">
    <text evidence="8">The sequence shown here is derived from an EMBL/GenBank/DDBJ whole genome shotgun (WGS) entry which is preliminary data.</text>
</comment>
<evidence type="ECO:0000256" key="1">
    <source>
        <dbReference type="ARBA" id="ARBA00004613"/>
    </source>
</evidence>
<dbReference type="Pfam" id="PF03227">
    <property type="entry name" value="GILT"/>
    <property type="match status" value="1"/>
</dbReference>
<accession>A0A2P6TW14</accession>
<dbReference type="InterPro" id="IPR001199">
    <property type="entry name" value="Cyt_B5-like_heme/steroid-bd"/>
</dbReference>
<evidence type="ECO:0000256" key="2">
    <source>
        <dbReference type="ARBA" id="ARBA00005679"/>
    </source>
</evidence>
<dbReference type="AlphaFoldDB" id="A0A2P6TW14"/>
<keyword evidence="9" id="KW-1185">Reference proteome</keyword>
<dbReference type="OrthoDB" id="260519at2759"/>
<dbReference type="Gene3D" id="2.60.40.780">
    <property type="entry name" value="von Hippel-Lindau disease tumour suppressor, beta domain"/>
    <property type="match status" value="1"/>
</dbReference>
<comment type="similarity">
    <text evidence="2">Belongs to the GILT family.</text>
</comment>